<name>A0A6G4U7D2_9ACTN</name>
<feature type="domain" description="YCII-related" evidence="2">
    <location>
        <begin position="4"/>
        <end position="114"/>
    </location>
</feature>
<evidence type="ECO:0000256" key="1">
    <source>
        <dbReference type="ARBA" id="ARBA00007689"/>
    </source>
</evidence>
<dbReference type="Proteomes" id="UP000481583">
    <property type="component" value="Unassembled WGS sequence"/>
</dbReference>
<dbReference type="RefSeq" id="WP_165240932.1">
    <property type="nucleotide sequence ID" value="NZ_JAAKZV010000153.1"/>
</dbReference>
<comment type="caution">
    <text evidence="3">The sequence shown here is derived from an EMBL/GenBank/DDBJ whole genome shotgun (WGS) entry which is preliminary data.</text>
</comment>
<dbReference type="PANTHER" id="PTHR35174:SF3">
    <property type="entry name" value="BLL7171 PROTEIN"/>
    <property type="match status" value="1"/>
</dbReference>
<dbReference type="InterPro" id="IPR005545">
    <property type="entry name" value="YCII"/>
</dbReference>
<reference evidence="3 4" key="1">
    <citation type="submission" date="2020-02" db="EMBL/GenBank/DDBJ databases">
        <title>Whole-genome analyses of novel actinobacteria.</title>
        <authorList>
            <person name="Sahin N."/>
        </authorList>
    </citation>
    <scope>NUCLEOTIDE SEQUENCE [LARGE SCALE GENOMIC DNA]</scope>
    <source>
        <strain evidence="3 4">A7024</strain>
    </source>
</reference>
<protein>
    <recommendedName>
        <fullName evidence="2">YCII-related domain-containing protein</fullName>
    </recommendedName>
</protein>
<organism evidence="3 4">
    <name type="scientific">Streptomyces coryli</name>
    <dbReference type="NCBI Taxonomy" id="1128680"/>
    <lineage>
        <taxon>Bacteria</taxon>
        <taxon>Bacillati</taxon>
        <taxon>Actinomycetota</taxon>
        <taxon>Actinomycetes</taxon>
        <taxon>Kitasatosporales</taxon>
        <taxon>Streptomycetaceae</taxon>
        <taxon>Streptomyces</taxon>
    </lineage>
</organism>
<dbReference type="SUPFAM" id="SSF54909">
    <property type="entry name" value="Dimeric alpha+beta barrel"/>
    <property type="match status" value="1"/>
</dbReference>
<evidence type="ECO:0000313" key="3">
    <source>
        <dbReference type="EMBL" id="NGN67640.1"/>
    </source>
</evidence>
<sequence>MAKYLVLIYGDEQRWANMSPAESAQIDEGHRAFAAKAGAAILGSGQLQASGTAVTVGGAGSGDRPLISDGPFMETKEVIGGFYILETADLDEATALASTLTEASHDHSAVEVRPLVDHG</sequence>
<proteinExistence type="inferred from homology"/>
<dbReference type="Gene3D" id="3.30.70.1060">
    <property type="entry name" value="Dimeric alpha+beta barrel"/>
    <property type="match status" value="1"/>
</dbReference>
<dbReference type="EMBL" id="JAAKZV010000153">
    <property type="protein sequence ID" value="NGN67640.1"/>
    <property type="molecule type" value="Genomic_DNA"/>
</dbReference>
<evidence type="ECO:0000313" key="4">
    <source>
        <dbReference type="Proteomes" id="UP000481583"/>
    </source>
</evidence>
<dbReference type="InterPro" id="IPR011008">
    <property type="entry name" value="Dimeric_a/b-barrel"/>
</dbReference>
<dbReference type="AlphaFoldDB" id="A0A6G4U7D2"/>
<comment type="similarity">
    <text evidence="1">Belongs to the YciI family.</text>
</comment>
<evidence type="ECO:0000259" key="2">
    <source>
        <dbReference type="Pfam" id="PF03795"/>
    </source>
</evidence>
<keyword evidence="4" id="KW-1185">Reference proteome</keyword>
<dbReference type="PANTHER" id="PTHR35174">
    <property type="entry name" value="BLL7171 PROTEIN-RELATED"/>
    <property type="match status" value="1"/>
</dbReference>
<dbReference type="Pfam" id="PF03795">
    <property type="entry name" value="YCII"/>
    <property type="match status" value="1"/>
</dbReference>
<gene>
    <name evidence="3" type="ORF">G5C51_27530</name>
</gene>
<accession>A0A6G4U7D2</accession>